<evidence type="ECO:0000256" key="4">
    <source>
        <dbReference type="ARBA" id="ARBA00022692"/>
    </source>
</evidence>
<keyword evidence="9" id="KW-0998">Cell outer membrane</keyword>
<feature type="region of interest" description="Disordered" evidence="11">
    <location>
        <begin position="222"/>
        <end position="251"/>
    </location>
</feature>
<dbReference type="PROSITE" id="PS51123">
    <property type="entry name" value="OMPA_2"/>
    <property type="match status" value="1"/>
</dbReference>
<sequence>MRPNYRPNLHSNSDVRPLLPIHSNNQKRSDTVNFITRTLPLATAALCLPCLVQAQDAVINPSWYLQPSLNGLKPDSDFGTDHRGYGLGLRIGKPVSEAWDVQLGTSYARSRDGGRRYQQNTLGVDGLYLFSRQSFRPFLLIGAGAERDKSNLPLMAERSKTSPYLSAGIGFQADLNERVSLQADLRNVHGFLRGDTFPSSKSNNYYATVGLNIAFDAPPKPAPVAPPPPPPPVAAEPPPPPTPVPPPPPPARFEKVTMSATELFAFDSAKLQDMQPKLDEIANLLAANPAVEQVVITGYTDRLGNPRYNQKLSERRAQAVKDYLVGKGVAAQRLNAVGKGAADPVAQCQQKQRSALIACLAPNRRVEVEQITIERRVQ</sequence>
<comment type="caution">
    <text evidence="13">The sequence shown here is derived from an EMBL/GenBank/DDBJ whole genome shotgun (WGS) entry which is preliminary data.</text>
</comment>
<keyword evidence="3" id="KW-1134">Transmembrane beta strand</keyword>
<evidence type="ECO:0000256" key="8">
    <source>
        <dbReference type="ARBA" id="ARBA00023136"/>
    </source>
</evidence>
<dbReference type="CDD" id="cd07185">
    <property type="entry name" value="OmpA_C-like"/>
    <property type="match status" value="1"/>
</dbReference>
<keyword evidence="7" id="KW-0626">Porin</keyword>
<keyword evidence="4" id="KW-0812">Transmembrane</keyword>
<evidence type="ECO:0000256" key="1">
    <source>
        <dbReference type="ARBA" id="ARBA00004571"/>
    </source>
</evidence>
<dbReference type="PRINTS" id="PR01023">
    <property type="entry name" value="NAFLGMOTY"/>
</dbReference>
<organism evidence="13 14">
    <name type="scientific">Duganella fentianensis</name>
    <dbReference type="NCBI Taxonomy" id="2692177"/>
    <lineage>
        <taxon>Bacteria</taxon>
        <taxon>Pseudomonadati</taxon>
        <taxon>Pseudomonadota</taxon>
        <taxon>Betaproteobacteria</taxon>
        <taxon>Burkholderiales</taxon>
        <taxon>Oxalobacteraceae</taxon>
        <taxon>Telluria group</taxon>
        <taxon>Duganella</taxon>
    </lineage>
</organism>
<evidence type="ECO:0000256" key="3">
    <source>
        <dbReference type="ARBA" id="ARBA00022452"/>
    </source>
</evidence>
<evidence type="ECO:0000313" key="13">
    <source>
        <dbReference type="EMBL" id="MYN44524.1"/>
    </source>
</evidence>
<feature type="region of interest" description="Disordered" evidence="11">
    <location>
        <begin position="1"/>
        <end position="24"/>
    </location>
</feature>
<evidence type="ECO:0000259" key="12">
    <source>
        <dbReference type="PROSITE" id="PS51123"/>
    </source>
</evidence>
<dbReference type="Gene3D" id="2.40.160.20">
    <property type="match status" value="1"/>
</dbReference>
<name>A0A845HSV1_9BURK</name>
<keyword evidence="6" id="KW-0406">Ion transport</keyword>
<dbReference type="PANTHER" id="PTHR30329">
    <property type="entry name" value="STATOR ELEMENT OF FLAGELLAR MOTOR COMPLEX"/>
    <property type="match status" value="1"/>
</dbReference>
<keyword evidence="14" id="KW-1185">Reference proteome</keyword>
<evidence type="ECO:0000256" key="5">
    <source>
        <dbReference type="ARBA" id="ARBA00022729"/>
    </source>
</evidence>
<dbReference type="GO" id="GO:0015288">
    <property type="term" value="F:porin activity"/>
    <property type="evidence" value="ECO:0007669"/>
    <property type="project" value="UniProtKB-KW"/>
</dbReference>
<dbReference type="GO" id="GO:0046930">
    <property type="term" value="C:pore complex"/>
    <property type="evidence" value="ECO:0007669"/>
    <property type="project" value="UniProtKB-KW"/>
</dbReference>
<dbReference type="PANTHER" id="PTHR30329:SF21">
    <property type="entry name" value="LIPOPROTEIN YIAD-RELATED"/>
    <property type="match status" value="1"/>
</dbReference>
<feature type="domain" description="OmpA-like" evidence="12">
    <location>
        <begin position="251"/>
        <end position="374"/>
    </location>
</feature>
<comment type="subcellular location">
    <subcellularLocation>
        <location evidence="1">Cell outer membrane</location>
        <topology evidence="1">Multi-pass membrane protein</topology>
    </subcellularLocation>
</comment>
<dbReference type="PROSITE" id="PS01068">
    <property type="entry name" value="OMPA_1"/>
    <property type="match status" value="1"/>
</dbReference>
<protein>
    <submittedName>
        <fullName evidence="13">OmpA family protein</fullName>
    </submittedName>
</protein>
<dbReference type="AlphaFoldDB" id="A0A845HSV1"/>
<dbReference type="Pfam" id="PF00691">
    <property type="entry name" value="OmpA"/>
    <property type="match status" value="1"/>
</dbReference>
<evidence type="ECO:0000256" key="10">
    <source>
        <dbReference type="PROSITE-ProRule" id="PRU00473"/>
    </source>
</evidence>
<evidence type="ECO:0000313" key="14">
    <source>
        <dbReference type="Proteomes" id="UP000444316"/>
    </source>
</evidence>
<dbReference type="Proteomes" id="UP000444316">
    <property type="component" value="Unassembled WGS sequence"/>
</dbReference>
<keyword evidence="5" id="KW-0732">Signal</keyword>
<evidence type="ECO:0000256" key="9">
    <source>
        <dbReference type="ARBA" id="ARBA00023237"/>
    </source>
</evidence>
<dbReference type="SUPFAM" id="SSF103088">
    <property type="entry name" value="OmpA-like"/>
    <property type="match status" value="1"/>
</dbReference>
<dbReference type="InterPro" id="IPR011250">
    <property type="entry name" value="OMP/PagP_B-barrel"/>
</dbReference>
<reference evidence="13" key="1">
    <citation type="submission" date="2019-12" db="EMBL/GenBank/DDBJ databases">
        <title>Novel species isolated from a subtropical stream in China.</title>
        <authorList>
            <person name="Lu H."/>
        </authorList>
    </citation>
    <scope>NUCLEOTIDE SEQUENCE [LARGE SCALE GENOMIC DNA]</scope>
    <source>
        <strain evidence="13">FT93W</strain>
    </source>
</reference>
<dbReference type="InterPro" id="IPR006690">
    <property type="entry name" value="OMPA-like_CS"/>
</dbReference>
<evidence type="ECO:0000256" key="2">
    <source>
        <dbReference type="ARBA" id="ARBA00022448"/>
    </source>
</evidence>
<dbReference type="InterPro" id="IPR006664">
    <property type="entry name" value="OMP_bac"/>
</dbReference>
<dbReference type="Pfam" id="PF13505">
    <property type="entry name" value="OMP_b-brl"/>
    <property type="match status" value="1"/>
</dbReference>
<dbReference type="SUPFAM" id="SSF56925">
    <property type="entry name" value="OMPA-like"/>
    <property type="match status" value="1"/>
</dbReference>
<dbReference type="GO" id="GO:0006811">
    <property type="term" value="P:monoatomic ion transport"/>
    <property type="evidence" value="ECO:0007669"/>
    <property type="project" value="UniProtKB-KW"/>
</dbReference>
<keyword evidence="8 10" id="KW-0472">Membrane</keyword>
<keyword evidence="2" id="KW-0813">Transport</keyword>
<dbReference type="InterPro" id="IPR006665">
    <property type="entry name" value="OmpA-like"/>
</dbReference>
<evidence type="ECO:0000256" key="6">
    <source>
        <dbReference type="ARBA" id="ARBA00023065"/>
    </source>
</evidence>
<dbReference type="InterPro" id="IPR050330">
    <property type="entry name" value="Bact_OuterMem_StrucFunc"/>
</dbReference>
<dbReference type="EMBL" id="WWCL01000001">
    <property type="protein sequence ID" value="MYN44524.1"/>
    <property type="molecule type" value="Genomic_DNA"/>
</dbReference>
<dbReference type="GO" id="GO:0009279">
    <property type="term" value="C:cell outer membrane"/>
    <property type="evidence" value="ECO:0007669"/>
    <property type="project" value="UniProtKB-SubCell"/>
</dbReference>
<proteinExistence type="predicted"/>
<dbReference type="InterPro" id="IPR027385">
    <property type="entry name" value="Beta-barrel_OMP"/>
</dbReference>
<dbReference type="InterPro" id="IPR036737">
    <property type="entry name" value="OmpA-like_sf"/>
</dbReference>
<dbReference type="PRINTS" id="PR01021">
    <property type="entry name" value="OMPADOMAIN"/>
</dbReference>
<accession>A0A845HSV1</accession>
<evidence type="ECO:0000256" key="11">
    <source>
        <dbReference type="SAM" id="MobiDB-lite"/>
    </source>
</evidence>
<evidence type="ECO:0000256" key="7">
    <source>
        <dbReference type="ARBA" id="ARBA00023114"/>
    </source>
</evidence>
<gene>
    <name evidence="13" type="ORF">GTP23_05470</name>
</gene>
<dbReference type="Gene3D" id="3.30.1330.60">
    <property type="entry name" value="OmpA-like domain"/>
    <property type="match status" value="1"/>
</dbReference>